<evidence type="ECO:0000313" key="6">
    <source>
        <dbReference type="EMBL" id="GIG35659.1"/>
    </source>
</evidence>
<evidence type="ECO:0000259" key="5">
    <source>
        <dbReference type="Pfam" id="PF13579"/>
    </source>
</evidence>
<feature type="domain" description="Glycosyltransferase subfamily 4-like N-terminal" evidence="5">
    <location>
        <begin position="14"/>
        <end position="167"/>
    </location>
</feature>
<dbReference type="InterPro" id="IPR028098">
    <property type="entry name" value="Glyco_trans_4-like_N"/>
</dbReference>
<evidence type="ECO:0000256" key="3">
    <source>
        <dbReference type="ARBA" id="ARBA00022679"/>
    </source>
</evidence>
<dbReference type="GO" id="GO:1901137">
    <property type="term" value="P:carbohydrate derivative biosynthetic process"/>
    <property type="evidence" value="ECO:0007669"/>
    <property type="project" value="UniProtKB-ARBA"/>
</dbReference>
<accession>A0A919PB09</accession>
<gene>
    <name evidence="6" type="ORF">Cpa01nite_10400</name>
</gene>
<evidence type="ECO:0000259" key="4">
    <source>
        <dbReference type="Pfam" id="PF00534"/>
    </source>
</evidence>
<sequence>MTRRVLQVLGSSAGGVARHVAQVSAALAAAGDRVLVAGPAALEPAVAADPAVGFAAVEIADRPHASDARAVARLAALARDADAVHAHGLRAGALAVLAVRGAPRRGRPRVVVTLHNLPVGGRAIRTVSAGLGRVVARGADVVLGVSGDLVDLARAQGARRAERALVPAPARRAPGRDRDAVRAALGVAPGEDLVVTVARLAPQKGLDTLVAAAAAAGRTRPALRWVVAGDGPLLADLRARADAAGAPVDLLGRREDVADLLAAADVVASTAVWEGQPLAVQEALALGAALVVTDAGGTREVTGDAAVLVPVGDAEAFAAALTAVLGDDARRAALRDAARARAATLPTEADVLTQLAAAYTA</sequence>
<reference evidence="6" key="1">
    <citation type="submission" date="2021-01" db="EMBL/GenBank/DDBJ databases">
        <title>Whole genome shotgun sequence of Cellulomonas pakistanensis NBRC 110800.</title>
        <authorList>
            <person name="Komaki H."/>
            <person name="Tamura T."/>
        </authorList>
    </citation>
    <scope>NUCLEOTIDE SEQUENCE</scope>
    <source>
        <strain evidence="6">NBRC 110800</strain>
    </source>
</reference>
<dbReference type="InterPro" id="IPR050194">
    <property type="entry name" value="Glycosyltransferase_grp1"/>
</dbReference>
<dbReference type="Pfam" id="PF00534">
    <property type="entry name" value="Glycos_transf_1"/>
    <property type="match status" value="1"/>
</dbReference>
<proteinExistence type="predicted"/>
<comment type="caution">
    <text evidence="6">The sequence shown here is derived from an EMBL/GenBank/DDBJ whole genome shotgun (WGS) entry which is preliminary data.</text>
</comment>
<dbReference type="GO" id="GO:0016758">
    <property type="term" value="F:hexosyltransferase activity"/>
    <property type="evidence" value="ECO:0007669"/>
    <property type="project" value="TreeGrafter"/>
</dbReference>
<dbReference type="InterPro" id="IPR001296">
    <property type="entry name" value="Glyco_trans_1"/>
</dbReference>
<dbReference type="Pfam" id="PF13579">
    <property type="entry name" value="Glyco_trans_4_4"/>
    <property type="match status" value="1"/>
</dbReference>
<dbReference type="AlphaFoldDB" id="A0A919PB09"/>
<name>A0A919PB09_9CELL</name>
<evidence type="ECO:0000256" key="2">
    <source>
        <dbReference type="ARBA" id="ARBA00022676"/>
    </source>
</evidence>
<dbReference type="PANTHER" id="PTHR45947">
    <property type="entry name" value="SULFOQUINOVOSYL TRANSFERASE SQD2"/>
    <property type="match status" value="1"/>
</dbReference>
<dbReference type="SUPFAM" id="SSF53756">
    <property type="entry name" value="UDP-Glycosyltransferase/glycogen phosphorylase"/>
    <property type="match status" value="1"/>
</dbReference>
<dbReference type="CDD" id="cd03801">
    <property type="entry name" value="GT4_PimA-like"/>
    <property type="match status" value="1"/>
</dbReference>
<dbReference type="Gene3D" id="3.40.50.2000">
    <property type="entry name" value="Glycogen Phosphorylase B"/>
    <property type="match status" value="2"/>
</dbReference>
<keyword evidence="3 6" id="KW-0808">Transferase</keyword>
<dbReference type="Proteomes" id="UP000642125">
    <property type="component" value="Unassembled WGS sequence"/>
</dbReference>
<protein>
    <recommendedName>
        <fullName evidence="1">D-inositol 3-phosphate glycosyltransferase</fullName>
    </recommendedName>
</protein>
<evidence type="ECO:0000313" key="7">
    <source>
        <dbReference type="Proteomes" id="UP000642125"/>
    </source>
</evidence>
<keyword evidence="7" id="KW-1185">Reference proteome</keyword>
<organism evidence="6 7">
    <name type="scientific">Cellulomonas pakistanensis</name>
    <dbReference type="NCBI Taxonomy" id="992287"/>
    <lineage>
        <taxon>Bacteria</taxon>
        <taxon>Bacillati</taxon>
        <taxon>Actinomycetota</taxon>
        <taxon>Actinomycetes</taxon>
        <taxon>Micrococcales</taxon>
        <taxon>Cellulomonadaceae</taxon>
        <taxon>Cellulomonas</taxon>
    </lineage>
</organism>
<dbReference type="PANTHER" id="PTHR45947:SF3">
    <property type="entry name" value="SULFOQUINOVOSYL TRANSFERASE SQD2"/>
    <property type="match status" value="1"/>
</dbReference>
<dbReference type="RefSeq" id="WP_203667691.1">
    <property type="nucleotide sequence ID" value="NZ_BONO01000005.1"/>
</dbReference>
<dbReference type="EMBL" id="BONO01000005">
    <property type="protein sequence ID" value="GIG35659.1"/>
    <property type="molecule type" value="Genomic_DNA"/>
</dbReference>
<feature type="domain" description="Glycosyl transferase family 1" evidence="4">
    <location>
        <begin position="178"/>
        <end position="340"/>
    </location>
</feature>
<evidence type="ECO:0000256" key="1">
    <source>
        <dbReference type="ARBA" id="ARBA00021292"/>
    </source>
</evidence>
<keyword evidence="2" id="KW-0328">Glycosyltransferase</keyword>